<dbReference type="Pfam" id="PF14417">
    <property type="entry name" value="MEDS"/>
    <property type="match status" value="1"/>
</dbReference>
<feature type="domain" description="MEDS" evidence="1">
    <location>
        <begin position="17"/>
        <end position="169"/>
    </location>
</feature>
<dbReference type="RefSeq" id="WP_013084328.1">
    <property type="nucleotide sequence ID" value="NC_014103.1"/>
</dbReference>
<dbReference type="AlphaFoldDB" id="D5DK81"/>
<dbReference type="PATRIC" id="fig|592022.4.peg.3617"/>
<accession>D5DK81</accession>
<organism evidence="2 3">
    <name type="scientific">Priestia megaterium (strain DSM 319 / IMG 1521)</name>
    <name type="common">Bacillus megaterium</name>
    <dbReference type="NCBI Taxonomy" id="592022"/>
    <lineage>
        <taxon>Bacteria</taxon>
        <taxon>Bacillati</taxon>
        <taxon>Bacillota</taxon>
        <taxon>Bacilli</taxon>
        <taxon>Bacillales</taxon>
        <taxon>Bacillaceae</taxon>
        <taxon>Priestia</taxon>
    </lineage>
</organism>
<gene>
    <name evidence="2" type="ordered locus">BMD_3636</name>
</gene>
<proteinExistence type="predicted"/>
<dbReference type="KEGG" id="bmd:BMD_3636"/>
<protein>
    <recommendedName>
        <fullName evidence="1">MEDS domain-containing protein</fullName>
    </recommendedName>
</protein>
<evidence type="ECO:0000313" key="3">
    <source>
        <dbReference type="Proteomes" id="UP000002365"/>
    </source>
</evidence>
<name>D5DK81_PRIM3</name>
<dbReference type="InterPro" id="IPR025847">
    <property type="entry name" value="MEDS_domain"/>
</dbReference>
<reference evidence="2 3" key="1">
    <citation type="journal article" date="2011" name="J. Bacteriol.">
        <title>Genome sequences of the biotechnologically important Bacillus megaterium strains QM B1551 and DSM319.</title>
        <authorList>
            <person name="Eppinger M."/>
            <person name="Bunk B."/>
            <person name="Johns M.A."/>
            <person name="Edirisinghe J.N."/>
            <person name="Kutumbaka K.K."/>
            <person name="Koenig S.S."/>
            <person name="Huot Creasy H."/>
            <person name="Rosovitz M.J."/>
            <person name="Riley D.R."/>
            <person name="Daugherty S."/>
            <person name="Martin M."/>
            <person name="Elbourne L.D."/>
            <person name="Paulsen I."/>
            <person name="Biedendieck R."/>
            <person name="Braun C."/>
            <person name="Grayburn S."/>
            <person name="Dhingra S."/>
            <person name="Lukyanchuk V."/>
            <person name="Ball B."/>
            <person name="Ul-Qamar R."/>
            <person name="Seibel J."/>
            <person name="Bremer E."/>
            <person name="Jahn D."/>
            <person name="Ravel J."/>
            <person name="Vary P.S."/>
        </authorList>
    </citation>
    <scope>NUCLEOTIDE SEQUENCE [LARGE SCALE GENOMIC DNA]</scope>
    <source>
        <strain evidence="3">DSM 319 / IMG 1521</strain>
    </source>
</reference>
<dbReference type="Proteomes" id="UP000002365">
    <property type="component" value="Chromosome"/>
</dbReference>
<sequence>MKTLNSISSSKKFDKGHVFYRFEDKQFYINNLMRFIKNGLESKQCILIIENMRALPLIKATIDKKFIHKQKESIRLVNNFDYYLANGDFHTKTILTHFQEDLSMLKMKNTMIRTWAHVEWASEKPDILLIEEFESTADNFVEEEGIVSVCAYAADSLSSTLDTTLQQLHQFIMTDHNFFISPFYKGGSC</sequence>
<dbReference type="EMBL" id="CP001982">
    <property type="protein sequence ID" value="ADF40469.1"/>
    <property type="molecule type" value="Genomic_DNA"/>
</dbReference>
<dbReference type="HOGENOM" id="CLU_126545_0_0_9"/>
<evidence type="ECO:0000259" key="1">
    <source>
        <dbReference type="Pfam" id="PF14417"/>
    </source>
</evidence>
<evidence type="ECO:0000313" key="2">
    <source>
        <dbReference type="EMBL" id="ADF40469.1"/>
    </source>
</evidence>